<comment type="similarity">
    <text evidence="3">Belongs to the kizuna family.</text>
</comment>
<proteinExistence type="inferred from homology"/>
<reference evidence="10" key="1">
    <citation type="submission" date="2021-03" db="EMBL/GenBank/DDBJ databases">
        <authorList>
            <person name="Bekaert M."/>
        </authorList>
    </citation>
    <scope>NUCLEOTIDE SEQUENCE</scope>
</reference>
<dbReference type="GO" id="GO:0007051">
    <property type="term" value="P:spindle organization"/>
    <property type="evidence" value="ECO:0007669"/>
    <property type="project" value="InterPro"/>
</dbReference>
<evidence type="ECO:0000313" key="10">
    <source>
        <dbReference type="EMBL" id="CAG2235321.1"/>
    </source>
</evidence>
<dbReference type="InterPro" id="IPR026742">
    <property type="entry name" value="Centrosomal_kizuma"/>
</dbReference>
<evidence type="ECO:0000313" key="11">
    <source>
        <dbReference type="Proteomes" id="UP000683360"/>
    </source>
</evidence>
<dbReference type="Proteomes" id="UP000683360">
    <property type="component" value="Unassembled WGS sequence"/>
</dbReference>
<dbReference type="PANTHER" id="PTHR16299">
    <property type="entry name" value="CENTROSOMAL PROTEIN KIZUNA"/>
    <property type="match status" value="1"/>
</dbReference>
<comment type="function">
    <text evidence="8">Centrosomal protein required for establishing a robust mitotic centrosome architecture that can endure the forces that converge on the centrosomes during spindle formation. Required for stabilizing the expanded pericentriolar material around the centriole.</text>
</comment>
<dbReference type="AlphaFoldDB" id="A0A8S3TP67"/>
<evidence type="ECO:0000256" key="9">
    <source>
        <dbReference type="ARBA" id="ARBA00031153"/>
    </source>
</evidence>
<dbReference type="PANTHER" id="PTHR16299:SF2">
    <property type="entry name" value="CENTROSOMAL PROTEIN KIZUNA"/>
    <property type="match status" value="1"/>
</dbReference>
<evidence type="ECO:0000256" key="1">
    <source>
        <dbReference type="ARBA" id="ARBA00004120"/>
    </source>
</evidence>
<dbReference type="EMBL" id="CAJPWZ010002318">
    <property type="protein sequence ID" value="CAG2235321.1"/>
    <property type="molecule type" value="Genomic_DNA"/>
</dbReference>
<keyword evidence="6" id="KW-0206">Cytoskeleton</keyword>
<organism evidence="10 11">
    <name type="scientific">Mytilus edulis</name>
    <name type="common">Blue mussel</name>
    <dbReference type="NCBI Taxonomy" id="6550"/>
    <lineage>
        <taxon>Eukaryota</taxon>
        <taxon>Metazoa</taxon>
        <taxon>Spiralia</taxon>
        <taxon>Lophotrochozoa</taxon>
        <taxon>Mollusca</taxon>
        <taxon>Bivalvia</taxon>
        <taxon>Autobranchia</taxon>
        <taxon>Pteriomorphia</taxon>
        <taxon>Mytilida</taxon>
        <taxon>Mytiloidea</taxon>
        <taxon>Mytilidae</taxon>
        <taxon>Mytilinae</taxon>
        <taxon>Mytilus</taxon>
    </lineage>
</organism>
<comment type="subcellular location">
    <subcellularLocation>
        <location evidence="1">Cytoplasm</location>
        <location evidence="1">Cytoskeleton</location>
        <location evidence="1">Cilium basal body</location>
    </subcellularLocation>
    <subcellularLocation>
        <location evidence="2">Cytoplasm</location>
        <location evidence="2">Cytoskeleton</location>
        <location evidence="2">Microtubule organizing center</location>
        <location evidence="2">Centrosome</location>
    </subcellularLocation>
</comment>
<evidence type="ECO:0000256" key="6">
    <source>
        <dbReference type="ARBA" id="ARBA00023212"/>
    </source>
</evidence>
<evidence type="ECO:0000256" key="8">
    <source>
        <dbReference type="ARBA" id="ARBA00024919"/>
    </source>
</evidence>
<keyword evidence="11" id="KW-1185">Reference proteome</keyword>
<gene>
    <name evidence="10" type="ORF">MEDL_47936</name>
</gene>
<evidence type="ECO:0000256" key="2">
    <source>
        <dbReference type="ARBA" id="ARBA00004300"/>
    </source>
</evidence>
<comment type="caution">
    <text evidence="10">The sequence shown here is derived from an EMBL/GenBank/DDBJ whole genome shotgun (WGS) entry which is preliminary data.</text>
</comment>
<evidence type="ECO:0000256" key="5">
    <source>
        <dbReference type="ARBA" id="ARBA00022490"/>
    </source>
</evidence>
<evidence type="ECO:0000256" key="7">
    <source>
        <dbReference type="ARBA" id="ARBA00023273"/>
    </source>
</evidence>
<protein>
    <recommendedName>
        <fullName evidence="4">Centrosomal protein kizuna</fullName>
    </recommendedName>
    <alternativeName>
        <fullName evidence="9">Polo-like kinase 1 substrate 1</fullName>
    </alternativeName>
</protein>
<keyword evidence="7" id="KW-0966">Cell projection</keyword>
<name>A0A8S3TP67_MYTED</name>
<dbReference type="GO" id="GO:0005813">
    <property type="term" value="C:centrosome"/>
    <property type="evidence" value="ECO:0007669"/>
    <property type="project" value="UniProtKB-SubCell"/>
</dbReference>
<evidence type="ECO:0000256" key="4">
    <source>
        <dbReference type="ARBA" id="ARBA00013872"/>
    </source>
</evidence>
<sequence length="274" mass="31432">MSSLKIESLLSFKPFSDFVPPTPGVPSTPLATSTPAPSSTSRPATEAVLRCVDQNAFTQYTNLQVLIKKAEEESKTLFNNPQALLLFKINIGYLRCLGFNLSDYWRFNLSDYWRFNLSDYWRFNLSDYWRFNLCDYLSKANGEEPMIDLDAEMYYGDFRNVVLLISLILPAGCLLPDAILASSHTINEVQQGRISHLFREYLSMEAKPLWDCLFTHFLQLIKHKVMTVKEVAAVFVPCLVVDSSDYQDKAYELLVDLLDKKVEKLHHHQHLGSC</sequence>
<accession>A0A8S3TP67</accession>
<evidence type="ECO:0000256" key="3">
    <source>
        <dbReference type="ARBA" id="ARBA00010767"/>
    </source>
</evidence>
<keyword evidence="5" id="KW-0963">Cytoplasm</keyword>
<dbReference type="OrthoDB" id="8015657at2759"/>